<protein>
    <submittedName>
        <fullName evidence="2">DUF1467 family protein</fullName>
    </submittedName>
</protein>
<evidence type="ECO:0000313" key="2">
    <source>
        <dbReference type="EMBL" id="MEN3930769.1"/>
    </source>
</evidence>
<evidence type="ECO:0000256" key="1">
    <source>
        <dbReference type="SAM" id="Phobius"/>
    </source>
</evidence>
<feature type="transmembrane region" description="Helical" evidence="1">
    <location>
        <begin position="37"/>
        <end position="56"/>
    </location>
</feature>
<organism evidence="2 3">
    <name type="scientific">Hohaiivirga grylli</name>
    <dbReference type="NCBI Taxonomy" id="3133970"/>
    <lineage>
        <taxon>Bacteria</taxon>
        <taxon>Pseudomonadati</taxon>
        <taxon>Pseudomonadota</taxon>
        <taxon>Alphaproteobacteria</taxon>
        <taxon>Hyphomicrobiales</taxon>
        <taxon>Methylobacteriaceae</taxon>
        <taxon>Hohaiivirga</taxon>
    </lineage>
</organism>
<accession>A0ABV0BIF6</accession>
<dbReference type="InterPro" id="IPR009935">
    <property type="entry name" value="DUF1467"/>
</dbReference>
<reference evidence="2 3" key="1">
    <citation type="submission" date="2024-04" db="EMBL/GenBank/DDBJ databases">
        <title>A novel species isolated from cricket.</title>
        <authorList>
            <person name="Wang H.-C."/>
        </authorList>
    </citation>
    <scope>NUCLEOTIDE SEQUENCE [LARGE SCALE GENOMIC DNA]</scope>
    <source>
        <strain evidence="2 3">WL0021</strain>
    </source>
</reference>
<keyword evidence="3" id="KW-1185">Reference proteome</keyword>
<feature type="transmembrane region" description="Helical" evidence="1">
    <location>
        <begin position="12"/>
        <end position="31"/>
    </location>
</feature>
<dbReference type="Pfam" id="PF07330">
    <property type="entry name" value="DUF1467"/>
    <property type="match status" value="1"/>
</dbReference>
<evidence type="ECO:0000313" key="3">
    <source>
        <dbReference type="Proteomes" id="UP001418637"/>
    </source>
</evidence>
<name>A0ABV0BIF6_9HYPH</name>
<dbReference type="Proteomes" id="UP001418637">
    <property type="component" value="Unassembled WGS sequence"/>
</dbReference>
<gene>
    <name evidence="2" type="ORF">WJT86_06820</name>
</gene>
<sequence length="110" mass="11722">MQLISKISANLWLAAGVVGSLTVAAIVFAVWVCRMHLLGAVAFYFVVWWITLFIALPIGIRSQIETGGTVTGTEPGAPNVPQIRERAVLTTLLADVIFMAAAIILPFAGL</sequence>
<dbReference type="RefSeq" id="WP_346336785.1">
    <property type="nucleotide sequence ID" value="NZ_JBBYXI010000002.1"/>
</dbReference>
<keyword evidence="1" id="KW-0812">Transmembrane</keyword>
<keyword evidence="1" id="KW-1133">Transmembrane helix</keyword>
<keyword evidence="1" id="KW-0472">Membrane</keyword>
<dbReference type="EMBL" id="JBBYXI010000002">
    <property type="protein sequence ID" value="MEN3930769.1"/>
    <property type="molecule type" value="Genomic_DNA"/>
</dbReference>
<comment type="caution">
    <text evidence="2">The sequence shown here is derived from an EMBL/GenBank/DDBJ whole genome shotgun (WGS) entry which is preliminary data.</text>
</comment>
<feature type="transmembrane region" description="Helical" evidence="1">
    <location>
        <begin position="87"/>
        <end position="108"/>
    </location>
</feature>
<proteinExistence type="predicted"/>